<feature type="compositionally biased region" description="Polar residues" evidence="6">
    <location>
        <begin position="1"/>
        <end position="11"/>
    </location>
</feature>
<organism evidence="8 9">
    <name type="scientific">Mycoemilia scoparia</name>
    <dbReference type="NCBI Taxonomy" id="417184"/>
    <lineage>
        <taxon>Eukaryota</taxon>
        <taxon>Fungi</taxon>
        <taxon>Fungi incertae sedis</taxon>
        <taxon>Zoopagomycota</taxon>
        <taxon>Kickxellomycotina</taxon>
        <taxon>Kickxellomycetes</taxon>
        <taxon>Kickxellales</taxon>
        <taxon>Kickxellaceae</taxon>
        <taxon>Mycoemilia</taxon>
    </lineage>
</organism>
<name>A0A9W8A6G9_9FUNG</name>
<feature type="compositionally biased region" description="Polar residues" evidence="6">
    <location>
        <begin position="293"/>
        <end position="327"/>
    </location>
</feature>
<dbReference type="Gene3D" id="6.10.130.10">
    <property type="entry name" value="Ubiquitin-protein ligase E3A, N-terminal zinc-binding domain (AZUL)"/>
    <property type="match status" value="1"/>
</dbReference>
<dbReference type="FunFam" id="3.30.2410.10:FF:000003">
    <property type="entry name" value="probable E3 ubiquitin-protein ligase HERC4 isoform X1"/>
    <property type="match status" value="1"/>
</dbReference>
<dbReference type="InterPro" id="IPR000569">
    <property type="entry name" value="HECT_dom"/>
</dbReference>
<dbReference type="InterPro" id="IPR035983">
    <property type="entry name" value="Hect_E3_ubiquitin_ligase"/>
</dbReference>
<keyword evidence="3" id="KW-0808">Transferase</keyword>
<dbReference type="InterPro" id="IPR032353">
    <property type="entry name" value="AZUL"/>
</dbReference>
<dbReference type="EMBL" id="JANBPU010000005">
    <property type="protein sequence ID" value="KAJ1921402.1"/>
    <property type="molecule type" value="Genomic_DNA"/>
</dbReference>
<evidence type="ECO:0000256" key="3">
    <source>
        <dbReference type="ARBA" id="ARBA00022679"/>
    </source>
</evidence>
<keyword evidence="4 5" id="KW-0833">Ubl conjugation pathway</keyword>
<reference evidence="8" key="1">
    <citation type="submission" date="2022-07" db="EMBL/GenBank/DDBJ databases">
        <title>Phylogenomic reconstructions and comparative analyses of Kickxellomycotina fungi.</title>
        <authorList>
            <person name="Reynolds N.K."/>
            <person name="Stajich J.E."/>
            <person name="Barry K."/>
            <person name="Grigoriev I.V."/>
            <person name="Crous P."/>
            <person name="Smith M.E."/>
        </authorList>
    </citation>
    <scope>NUCLEOTIDE SEQUENCE</scope>
    <source>
        <strain evidence="8">NBRC 100468</strain>
    </source>
</reference>
<dbReference type="EC" id="2.3.2.26" evidence="2"/>
<dbReference type="Gene3D" id="3.30.2160.10">
    <property type="entry name" value="Hect, E3 ligase catalytic domain"/>
    <property type="match status" value="2"/>
</dbReference>
<dbReference type="GO" id="GO:0061630">
    <property type="term" value="F:ubiquitin protein ligase activity"/>
    <property type="evidence" value="ECO:0007669"/>
    <property type="project" value="UniProtKB-EC"/>
</dbReference>
<feature type="compositionally biased region" description="Polar residues" evidence="6">
    <location>
        <begin position="241"/>
        <end position="260"/>
    </location>
</feature>
<feature type="region of interest" description="Disordered" evidence="6">
    <location>
        <begin position="341"/>
        <end position="365"/>
    </location>
</feature>
<dbReference type="Gene3D" id="3.90.1750.10">
    <property type="entry name" value="Hect, E3 ligase catalytic domains"/>
    <property type="match status" value="2"/>
</dbReference>
<feature type="region of interest" description="Disordered" evidence="6">
    <location>
        <begin position="232"/>
        <end position="264"/>
    </location>
</feature>
<evidence type="ECO:0000256" key="2">
    <source>
        <dbReference type="ARBA" id="ARBA00012485"/>
    </source>
</evidence>
<evidence type="ECO:0000256" key="1">
    <source>
        <dbReference type="ARBA" id="ARBA00000885"/>
    </source>
</evidence>
<feature type="region of interest" description="Disordered" evidence="6">
    <location>
        <begin position="285"/>
        <end position="327"/>
    </location>
</feature>
<dbReference type="OrthoDB" id="8068875at2759"/>
<comment type="caution">
    <text evidence="8">The sequence shown here is derived from an EMBL/GenBank/DDBJ whole genome shotgun (WGS) entry which is preliminary data.</text>
</comment>
<sequence>MPYRTNPITNEDSYDDSSEIHESNVSFTTEIPPSLDLVDIEPHPIGKEHKHLDRMTMSFEDLQENPHNEATLSEGVLLGSNLKPHFETGISAWTSQSLNSRNTSLLKSKDLREDNKAMDSWYRWVETRAKSSSIQKAAADPVLRETLGRSVNRRWGQNKRPASNITGHDRTQRRQLYKDFCYQLAIGCGNTNCSAAFCHSNKSLKTSRLNREQREMLAYELTERAMLKPGCEGYRPHIKQGSGSKHTYNNTATHSQNAASGENPKTMWHTIIEKVLVGPKASEALASHDGSQKQRPTSAGTATTDSKPTGGSPNNATKAPSMGKCTTDSKILSPSILAGSATANSKKNDGLVNQNNKNAQTDKPLSTTMIQASRRPKSANPTYQLSVSNIPDPQALHLKHRTRKVVSSRISSNRHSFIPEDTFPASTLVSTPNNRICCHDFRCTEELELSSKVLYGDAEFNTGTSTPVAASPFCISSPDSTDQKDDSEDTLSLRRVSSISSATSTDSFSSFVSSDSMYDSDGDPLVGATVLNTDTLEHIDKIYSDVPVDNKYILNTLRTVFSSPRGLASCFKLDSRPEYRPLSSKTLNINVEQTLAFAYTWLKPTDRADFKTKQDSEFSTFITAVTIAIHRLESQPIFNVGPLNAAMLLNSDAYSTMLEDACRTLGLLLLLLSPSIEPKAHKTFTTELRKSKNHPLVRVAVLIGKIILSPQSNDDVQKTSKDLPSYTVALISKRMLWLKRHWINFFSVLPVNVMRNCYEFIVDYAASLARSAYSPMFSERVSAWNLSGSTYPLVPLLELLRLLYEGNEAAISGQSERMPFPGDSGPKSQTQYTLTRKDFTSPKFVSCFRMEEEVERWLRHSRYQTNPEKEVFRVDPLVEANFFTPLIYPFLFPTGIKSQILANEAHSRLKLRYLTAFDRQSEFSQNQRLLHVDTFSEQVVRPSYDALWPYPEAHIDALKASTCPYLVLAVRRSHIVQDTMDLMRNNLHRLRYPFKVRFIAGGEDGVDLGGVQKEFFRILFPKLFSPDTGLFVFADQDMSSTGAQDTNTNSDYRLNTPTQYLWPNGATPQSLADFEIVGALLGIAFVNGITLGEDIAPLAPFLFSQLAADWSGTDDWSVEMLMKQMESTFPSLISGFKQLLEWDETENGGAKVEDVFCQSFEITVYDPLKIAYGRFINIKPQVDVTSNIAETDDDDVDVDEESEMALDPLSSANDCASTTGSSTKGIDVNTHSGYITIPLVHGGHNIDVTASNRKAYVRRYLQFIGDKYVHDIVVALRTGFQRAADGVAYRMLTPEELEIMVCGQSIPIDIDQLEKVVSYEDYKPGDRTVRYFWRALRSMTPVHHRKFLKFVIASDRVPMGGISSMAFVIQRNGPDSSRLPTALTCFGRLLLPAYSSEKKLKRLLITAIENSDGFGLV</sequence>
<dbReference type="Proteomes" id="UP001150538">
    <property type="component" value="Unassembled WGS sequence"/>
</dbReference>
<dbReference type="PROSITE" id="PS50237">
    <property type="entry name" value="HECT"/>
    <property type="match status" value="1"/>
</dbReference>
<evidence type="ECO:0000313" key="9">
    <source>
        <dbReference type="Proteomes" id="UP001150538"/>
    </source>
</evidence>
<dbReference type="Pfam" id="PF00632">
    <property type="entry name" value="HECT"/>
    <property type="match status" value="1"/>
</dbReference>
<dbReference type="PANTHER" id="PTHR45700">
    <property type="entry name" value="UBIQUITIN-PROTEIN LIGASE E3C"/>
    <property type="match status" value="1"/>
</dbReference>
<dbReference type="GO" id="GO:0000209">
    <property type="term" value="P:protein polyubiquitination"/>
    <property type="evidence" value="ECO:0007669"/>
    <property type="project" value="InterPro"/>
</dbReference>
<evidence type="ECO:0000313" key="8">
    <source>
        <dbReference type="EMBL" id="KAJ1921402.1"/>
    </source>
</evidence>
<feature type="active site" description="Glycyl thioester intermediate" evidence="5">
    <location>
        <position position="1385"/>
    </location>
</feature>
<comment type="catalytic activity">
    <reaction evidence="1">
        <text>S-ubiquitinyl-[E2 ubiquitin-conjugating enzyme]-L-cysteine + [acceptor protein]-L-lysine = [E2 ubiquitin-conjugating enzyme]-L-cysteine + N(6)-ubiquitinyl-[acceptor protein]-L-lysine.</text>
        <dbReference type="EC" id="2.3.2.26"/>
    </reaction>
</comment>
<feature type="domain" description="HECT" evidence="7">
    <location>
        <begin position="978"/>
        <end position="1417"/>
    </location>
</feature>
<evidence type="ECO:0000256" key="6">
    <source>
        <dbReference type="SAM" id="MobiDB-lite"/>
    </source>
</evidence>
<feature type="region of interest" description="Disordered" evidence="6">
    <location>
        <begin position="1"/>
        <end position="21"/>
    </location>
</feature>
<proteinExistence type="predicted"/>
<protein>
    <recommendedName>
        <fullName evidence="2">HECT-type E3 ubiquitin transferase</fullName>
        <ecNumber evidence="2">2.3.2.26</ecNumber>
    </recommendedName>
</protein>
<keyword evidence="9" id="KW-1185">Reference proteome</keyword>
<gene>
    <name evidence="8" type="ORF">H4219_000719</name>
</gene>
<evidence type="ECO:0000259" key="7">
    <source>
        <dbReference type="PROSITE" id="PS50237"/>
    </source>
</evidence>
<evidence type="ECO:0000256" key="4">
    <source>
        <dbReference type="ARBA" id="ARBA00022786"/>
    </source>
</evidence>
<dbReference type="Pfam" id="PF16558">
    <property type="entry name" value="AZUL"/>
    <property type="match status" value="1"/>
</dbReference>
<dbReference type="PANTHER" id="PTHR45700:SF8">
    <property type="entry name" value="HECT-TYPE E3 UBIQUITIN TRANSFERASE"/>
    <property type="match status" value="1"/>
</dbReference>
<accession>A0A9W8A6G9</accession>
<dbReference type="SUPFAM" id="SSF56204">
    <property type="entry name" value="Hect, E3 ligase catalytic domain"/>
    <property type="match status" value="1"/>
</dbReference>
<dbReference type="InterPro" id="IPR044611">
    <property type="entry name" value="E3A/B/C-like"/>
</dbReference>
<dbReference type="InterPro" id="IPR042556">
    <property type="entry name" value="AZUL_sf"/>
</dbReference>
<dbReference type="Gene3D" id="3.30.2410.10">
    <property type="entry name" value="Hect, E3 ligase catalytic domain"/>
    <property type="match status" value="1"/>
</dbReference>
<evidence type="ECO:0000256" key="5">
    <source>
        <dbReference type="PROSITE-ProRule" id="PRU00104"/>
    </source>
</evidence>
<dbReference type="SMART" id="SM00119">
    <property type="entry name" value="HECTc"/>
    <property type="match status" value="1"/>
</dbReference>